<dbReference type="EMBL" id="BMAU01021368">
    <property type="protein sequence ID" value="GFY23945.1"/>
    <property type="molecule type" value="Genomic_DNA"/>
</dbReference>
<protein>
    <submittedName>
        <fullName evidence="1">Uncharacterized protein</fullName>
    </submittedName>
</protein>
<dbReference type="AlphaFoldDB" id="A0A8X6VWU8"/>
<evidence type="ECO:0000313" key="1">
    <source>
        <dbReference type="EMBL" id="GFY23945.1"/>
    </source>
</evidence>
<evidence type="ECO:0000313" key="2">
    <source>
        <dbReference type="Proteomes" id="UP000887159"/>
    </source>
</evidence>
<accession>A0A8X6VWU8</accession>
<reference evidence="1" key="1">
    <citation type="submission" date="2020-08" db="EMBL/GenBank/DDBJ databases">
        <title>Multicomponent nature underlies the extraordinary mechanical properties of spider dragline silk.</title>
        <authorList>
            <person name="Kono N."/>
            <person name="Nakamura H."/>
            <person name="Mori M."/>
            <person name="Yoshida Y."/>
            <person name="Ohtoshi R."/>
            <person name="Malay A.D."/>
            <person name="Moran D.A.P."/>
            <person name="Tomita M."/>
            <person name="Numata K."/>
            <person name="Arakawa K."/>
        </authorList>
    </citation>
    <scope>NUCLEOTIDE SEQUENCE</scope>
</reference>
<keyword evidence="2" id="KW-1185">Reference proteome</keyword>
<dbReference type="Proteomes" id="UP000887159">
    <property type="component" value="Unassembled WGS sequence"/>
</dbReference>
<proteinExistence type="predicted"/>
<gene>
    <name evidence="1" type="ORF">TNCV_4896261</name>
</gene>
<sequence length="100" mass="11111">MPVMAGYLNHWATAAPSNPGEGMDVRECLVPPRHEGRPRQVSRREDRHIVRNVRVQPTASSATIQAQVEPSLGAPVSSQIIRRGLAEVIWDRGTHYMCCP</sequence>
<organism evidence="1 2">
    <name type="scientific">Trichonephila clavipes</name>
    <name type="common">Golden silk orbweaver</name>
    <name type="synonym">Nephila clavipes</name>
    <dbReference type="NCBI Taxonomy" id="2585209"/>
    <lineage>
        <taxon>Eukaryota</taxon>
        <taxon>Metazoa</taxon>
        <taxon>Ecdysozoa</taxon>
        <taxon>Arthropoda</taxon>
        <taxon>Chelicerata</taxon>
        <taxon>Arachnida</taxon>
        <taxon>Araneae</taxon>
        <taxon>Araneomorphae</taxon>
        <taxon>Entelegynae</taxon>
        <taxon>Araneoidea</taxon>
        <taxon>Nephilidae</taxon>
        <taxon>Trichonephila</taxon>
    </lineage>
</organism>
<comment type="caution">
    <text evidence="1">The sequence shown here is derived from an EMBL/GenBank/DDBJ whole genome shotgun (WGS) entry which is preliminary data.</text>
</comment>
<name>A0A8X6VWU8_TRICX</name>